<dbReference type="AlphaFoldDB" id="K9TA93"/>
<protein>
    <submittedName>
        <fullName evidence="1">Uncharacterized protein</fullName>
    </submittedName>
</protein>
<evidence type="ECO:0000313" key="1">
    <source>
        <dbReference type="EMBL" id="AFY79777.1"/>
    </source>
</evidence>
<evidence type="ECO:0000313" key="2">
    <source>
        <dbReference type="Proteomes" id="UP000010367"/>
    </source>
</evidence>
<reference evidence="1 2" key="1">
    <citation type="submission" date="2012-06" db="EMBL/GenBank/DDBJ databases">
        <title>Finished chromosome of genome of Oscillatoria acuminata PCC 6304.</title>
        <authorList>
            <consortium name="US DOE Joint Genome Institute"/>
            <person name="Gugger M."/>
            <person name="Coursin T."/>
            <person name="Rippka R."/>
            <person name="Tandeau De Marsac N."/>
            <person name="Huntemann M."/>
            <person name="Wei C.-L."/>
            <person name="Han J."/>
            <person name="Detter J.C."/>
            <person name="Han C."/>
            <person name="Tapia R."/>
            <person name="Davenport K."/>
            <person name="Daligault H."/>
            <person name="Erkkila T."/>
            <person name="Gu W."/>
            <person name="Munk A.C.C."/>
            <person name="Teshima H."/>
            <person name="Xu Y."/>
            <person name="Chain P."/>
            <person name="Chen A."/>
            <person name="Krypides N."/>
            <person name="Mavromatis K."/>
            <person name="Markowitz V."/>
            <person name="Szeto E."/>
            <person name="Ivanova N."/>
            <person name="Mikhailova N."/>
            <person name="Ovchinnikova G."/>
            <person name="Pagani I."/>
            <person name="Pati A."/>
            <person name="Goodwin L."/>
            <person name="Peters L."/>
            <person name="Pitluck S."/>
            <person name="Woyke T."/>
            <person name="Kerfeld C."/>
        </authorList>
    </citation>
    <scope>NUCLEOTIDE SEQUENCE [LARGE SCALE GENOMIC DNA]</scope>
    <source>
        <strain evidence="1 2">PCC 6304</strain>
    </source>
</reference>
<keyword evidence="2" id="KW-1185">Reference proteome</keyword>
<dbReference type="HOGENOM" id="CLU_2899788_0_0_3"/>
<gene>
    <name evidence="1" type="ORF">Oscil6304_0017</name>
</gene>
<sequence length="62" mass="7192">MLGRLWHWLKSTIARWLGWRRTPAPPAPPPLNPLSDTQYEQFFLKLLDGVAQGWDSGQVLDY</sequence>
<proteinExistence type="predicted"/>
<dbReference type="RefSeq" id="WP_015146427.1">
    <property type="nucleotide sequence ID" value="NC_019693.1"/>
</dbReference>
<dbReference type="EMBL" id="CP003607">
    <property type="protein sequence ID" value="AFY79777.1"/>
    <property type="molecule type" value="Genomic_DNA"/>
</dbReference>
<dbReference type="Proteomes" id="UP000010367">
    <property type="component" value="Chromosome"/>
</dbReference>
<name>K9TA93_9CYAN</name>
<accession>K9TA93</accession>
<dbReference type="KEGG" id="oac:Oscil6304_0017"/>
<organism evidence="1 2">
    <name type="scientific">Oscillatoria acuminata PCC 6304</name>
    <dbReference type="NCBI Taxonomy" id="56110"/>
    <lineage>
        <taxon>Bacteria</taxon>
        <taxon>Bacillati</taxon>
        <taxon>Cyanobacteriota</taxon>
        <taxon>Cyanophyceae</taxon>
        <taxon>Oscillatoriophycideae</taxon>
        <taxon>Oscillatoriales</taxon>
        <taxon>Oscillatoriaceae</taxon>
        <taxon>Oscillatoria</taxon>
    </lineage>
</organism>
<dbReference type="InParanoid" id="K9TA93"/>